<dbReference type="PANTHER" id="PTHR23324:SF83">
    <property type="entry name" value="SEC14-LIKE PROTEIN 2"/>
    <property type="match status" value="1"/>
</dbReference>
<dbReference type="Pfam" id="PF00650">
    <property type="entry name" value="CRAL_TRIO"/>
    <property type="match status" value="1"/>
</dbReference>
<dbReference type="GO" id="GO:0005737">
    <property type="term" value="C:cytoplasm"/>
    <property type="evidence" value="ECO:0007669"/>
    <property type="project" value="TreeGrafter"/>
</dbReference>
<dbReference type="Proteomes" id="UP000789595">
    <property type="component" value="Unassembled WGS sequence"/>
</dbReference>
<evidence type="ECO:0000259" key="2">
    <source>
        <dbReference type="PROSITE" id="PS50191"/>
    </source>
</evidence>
<dbReference type="InterPro" id="IPR051064">
    <property type="entry name" value="SEC14/CRAL-TRIO_domain"/>
</dbReference>
<dbReference type="Gene3D" id="3.40.525.10">
    <property type="entry name" value="CRAL-TRIO lipid binding domain"/>
    <property type="match status" value="1"/>
</dbReference>
<evidence type="ECO:0000313" key="4">
    <source>
        <dbReference type="EMBL" id="CAH0370849.1"/>
    </source>
</evidence>
<dbReference type="EMBL" id="CAKKNE010000003">
    <property type="protein sequence ID" value="CAH0370849.1"/>
    <property type="molecule type" value="Genomic_DNA"/>
</dbReference>
<reference evidence="3" key="1">
    <citation type="submission" date="2021-01" db="EMBL/GenBank/DDBJ databases">
        <authorList>
            <person name="Corre E."/>
            <person name="Pelletier E."/>
            <person name="Niang G."/>
            <person name="Scheremetjew M."/>
            <person name="Finn R."/>
            <person name="Kale V."/>
            <person name="Holt S."/>
            <person name="Cochrane G."/>
            <person name="Meng A."/>
            <person name="Brown T."/>
            <person name="Cohen L."/>
        </authorList>
    </citation>
    <scope>NUCLEOTIDE SEQUENCE</scope>
    <source>
        <strain evidence="3">CCMP1756</strain>
    </source>
</reference>
<feature type="compositionally biased region" description="Acidic residues" evidence="1">
    <location>
        <begin position="41"/>
        <end position="50"/>
    </location>
</feature>
<accession>A0A7S3ZMK5</accession>
<sequence>MSSYFDLSKLTDELTEQTTQTFPATAAALGYPTPLRRTFSEDDLTEESDEQPPAPRRFERPSESEGWTADEGTQRDALWKVLSDTAKTELRRDDLLFLRLVRGFRRADGERKRCIIEEVTTLRARYRTTPEPPLGGSLSPTDFHRAIWPTEIVGRDPWGHLIVVERVKDVDFDRLLEMPIDAVLRLRVQALDALQRLSACQRKRGPHRVYKCVFVCDCEDASYAALARRETVSLASAYARLTERMYADAVWRNVVIDAPLVARAAWRVVEPILDAETRELLQFVVCGGADPAAALEEVGVPRRAFPRTARGIALADVIAGGEQDASEKLDAMDARAAPPPPPEPAKSFRWWPVQLFLALLLAVDLYLVASRRSLATTEVAAVDALDAGALAEVEVDSSPAEEF</sequence>
<gene>
    <name evidence="3" type="ORF">PCAL00307_LOCUS3559</name>
    <name evidence="4" type="ORF">PECAL_3P07600</name>
</gene>
<evidence type="ECO:0000256" key="1">
    <source>
        <dbReference type="SAM" id="MobiDB-lite"/>
    </source>
</evidence>
<evidence type="ECO:0000313" key="3">
    <source>
        <dbReference type="EMBL" id="CAE0688125.1"/>
    </source>
</evidence>
<dbReference type="OrthoDB" id="1434354at2759"/>
<dbReference type="SUPFAM" id="SSF52087">
    <property type="entry name" value="CRAL/TRIO domain"/>
    <property type="match status" value="1"/>
</dbReference>
<dbReference type="PANTHER" id="PTHR23324">
    <property type="entry name" value="SEC14 RELATED PROTEIN"/>
    <property type="match status" value="1"/>
</dbReference>
<feature type="compositionally biased region" description="Low complexity" evidence="1">
    <location>
        <begin position="18"/>
        <end position="28"/>
    </location>
</feature>
<feature type="region of interest" description="Disordered" evidence="1">
    <location>
        <begin position="18"/>
        <end position="71"/>
    </location>
</feature>
<dbReference type="CDD" id="cd00170">
    <property type="entry name" value="SEC14"/>
    <property type="match status" value="1"/>
</dbReference>
<dbReference type="EMBL" id="HBIW01004366">
    <property type="protein sequence ID" value="CAE0688125.1"/>
    <property type="molecule type" value="Transcribed_RNA"/>
</dbReference>
<reference evidence="4" key="2">
    <citation type="submission" date="2021-11" db="EMBL/GenBank/DDBJ databases">
        <authorList>
            <consortium name="Genoscope - CEA"/>
            <person name="William W."/>
        </authorList>
    </citation>
    <scope>NUCLEOTIDE SEQUENCE</scope>
</reference>
<dbReference type="InterPro" id="IPR001251">
    <property type="entry name" value="CRAL-TRIO_dom"/>
</dbReference>
<dbReference type="PROSITE" id="PS50191">
    <property type="entry name" value="CRAL_TRIO"/>
    <property type="match status" value="1"/>
</dbReference>
<name>A0A7S3ZMK5_9STRA</name>
<evidence type="ECO:0000313" key="5">
    <source>
        <dbReference type="Proteomes" id="UP000789595"/>
    </source>
</evidence>
<dbReference type="InterPro" id="IPR036865">
    <property type="entry name" value="CRAL-TRIO_dom_sf"/>
</dbReference>
<keyword evidence="5" id="KW-1185">Reference proteome</keyword>
<organism evidence="3">
    <name type="scientific">Pelagomonas calceolata</name>
    <dbReference type="NCBI Taxonomy" id="35677"/>
    <lineage>
        <taxon>Eukaryota</taxon>
        <taxon>Sar</taxon>
        <taxon>Stramenopiles</taxon>
        <taxon>Ochrophyta</taxon>
        <taxon>Pelagophyceae</taxon>
        <taxon>Pelagomonadales</taxon>
        <taxon>Pelagomonadaceae</taxon>
        <taxon>Pelagomonas</taxon>
    </lineage>
</organism>
<feature type="domain" description="CRAL-TRIO" evidence="2">
    <location>
        <begin position="140"/>
        <end position="317"/>
    </location>
</feature>
<proteinExistence type="predicted"/>
<dbReference type="AlphaFoldDB" id="A0A7S3ZMK5"/>
<protein>
    <recommendedName>
        <fullName evidence="2">CRAL-TRIO domain-containing protein</fullName>
    </recommendedName>
</protein>